<dbReference type="InterPro" id="IPR002293">
    <property type="entry name" value="AA/rel_permease1"/>
</dbReference>
<keyword evidence="3 6" id="KW-0812">Transmembrane</keyword>
<comment type="subcellular location">
    <subcellularLocation>
        <location evidence="1">Membrane</location>
        <topology evidence="1">Multi-pass membrane protein</topology>
    </subcellularLocation>
</comment>
<feature type="transmembrane region" description="Helical" evidence="6">
    <location>
        <begin position="316"/>
        <end position="333"/>
    </location>
</feature>
<dbReference type="AlphaFoldDB" id="A0AB34KHM0"/>
<keyword evidence="5 6" id="KW-0472">Membrane</keyword>
<organism evidence="7 8">
    <name type="scientific">Cladosporium halotolerans</name>
    <dbReference type="NCBI Taxonomy" id="1052096"/>
    <lineage>
        <taxon>Eukaryota</taxon>
        <taxon>Fungi</taxon>
        <taxon>Dikarya</taxon>
        <taxon>Ascomycota</taxon>
        <taxon>Pezizomycotina</taxon>
        <taxon>Dothideomycetes</taxon>
        <taxon>Dothideomycetidae</taxon>
        <taxon>Cladosporiales</taxon>
        <taxon>Cladosporiaceae</taxon>
        <taxon>Cladosporium</taxon>
    </lineage>
</organism>
<keyword evidence="8" id="KW-1185">Reference proteome</keyword>
<evidence type="ECO:0000256" key="4">
    <source>
        <dbReference type="ARBA" id="ARBA00022989"/>
    </source>
</evidence>
<proteinExistence type="predicted"/>
<dbReference type="RefSeq" id="XP_069226568.1">
    <property type="nucleotide sequence ID" value="XM_069376159.1"/>
</dbReference>
<gene>
    <name evidence="7" type="ORF">WHR41_07555</name>
</gene>
<protein>
    <recommendedName>
        <fullName evidence="9">Amino acid transporter</fullName>
    </recommendedName>
</protein>
<dbReference type="Gene3D" id="1.20.1740.10">
    <property type="entry name" value="Amino acid/polyamine transporter I"/>
    <property type="match status" value="1"/>
</dbReference>
<dbReference type="Proteomes" id="UP000803884">
    <property type="component" value="Unassembled WGS sequence"/>
</dbReference>
<evidence type="ECO:0000256" key="5">
    <source>
        <dbReference type="ARBA" id="ARBA00023136"/>
    </source>
</evidence>
<feature type="transmembrane region" description="Helical" evidence="6">
    <location>
        <begin position="38"/>
        <end position="59"/>
    </location>
</feature>
<feature type="transmembrane region" description="Helical" evidence="6">
    <location>
        <begin position="150"/>
        <end position="175"/>
    </location>
</feature>
<evidence type="ECO:0000256" key="1">
    <source>
        <dbReference type="ARBA" id="ARBA00004141"/>
    </source>
</evidence>
<evidence type="ECO:0000313" key="8">
    <source>
        <dbReference type="Proteomes" id="UP000803884"/>
    </source>
</evidence>
<dbReference type="EMBL" id="JAAQHG020000035">
    <property type="protein sequence ID" value="KAL1583461.1"/>
    <property type="molecule type" value="Genomic_DNA"/>
</dbReference>
<evidence type="ECO:0000256" key="2">
    <source>
        <dbReference type="ARBA" id="ARBA00022448"/>
    </source>
</evidence>
<dbReference type="GO" id="GO:0022857">
    <property type="term" value="F:transmembrane transporter activity"/>
    <property type="evidence" value="ECO:0007669"/>
    <property type="project" value="InterPro"/>
</dbReference>
<dbReference type="PIRSF" id="PIRSF006060">
    <property type="entry name" value="AA_transporter"/>
    <property type="match status" value="1"/>
</dbReference>
<dbReference type="GO" id="GO:0016020">
    <property type="term" value="C:membrane"/>
    <property type="evidence" value="ECO:0007669"/>
    <property type="project" value="UniProtKB-SubCell"/>
</dbReference>
<sequence>MVSWQSMIVIDCYMVADIIQAVVQIARPDYVATRWRGTLLTMATGLVVSSFHILLASHLSWCEGVFATIHFFAFVPVLVGLFVLAPKQRAADVFLNFTDVHGNWPDRSIAVLVGQVSNFFVMLGSDGVAHLAEEIEDAGIILPRSMLYSYFVNAPLTVLMAAVFCFSVTSLPKALASPMPFVTVFHDVFQERDAAIAFSAVVLALVTMVAVSALAATSRQIFAFARDKGLPYSDWLATIDGRFDVPVNTIIITFLFTCCMSLINLGSKVAFEAMLSLATVALMATYLISIGCVLLKRVRGEPLPPARWSLGRYGTAVNAIAVVHTAWSFFWAFWPSTSDVHSGTFNWSCVLFLIFLACALLTYHLHAKHTYEGPASYITAREEE</sequence>
<feature type="transmembrane region" description="Helical" evidence="6">
    <location>
        <begin position="195"/>
        <end position="216"/>
    </location>
</feature>
<dbReference type="GeneID" id="96008997"/>
<reference evidence="7 8" key="1">
    <citation type="journal article" date="2020" name="Microbiol. Resour. Announc.">
        <title>Draft Genome Sequence of a Cladosporium Species Isolated from the Mesophotic Ascidian Didemnum maculosum.</title>
        <authorList>
            <person name="Gioti A."/>
            <person name="Siaperas R."/>
            <person name="Nikolaivits E."/>
            <person name="Le Goff G."/>
            <person name="Ouazzani J."/>
            <person name="Kotoulas G."/>
            <person name="Topakas E."/>
        </authorList>
    </citation>
    <scope>NUCLEOTIDE SEQUENCE [LARGE SCALE GENOMIC DNA]</scope>
    <source>
        <strain evidence="7 8">TM138-S3</strain>
    </source>
</reference>
<evidence type="ECO:0008006" key="9">
    <source>
        <dbReference type="Google" id="ProtNLM"/>
    </source>
</evidence>
<comment type="caution">
    <text evidence="7">The sequence shown here is derived from an EMBL/GenBank/DDBJ whole genome shotgun (WGS) entry which is preliminary data.</text>
</comment>
<evidence type="ECO:0000256" key="3">
    <source>
        <dbReference type="ARBA" id="ARBA00022692"/>
    </source>
</evidence>
<name>A0AB34KHM0_9PEZI</name>
<evidence type="ECO:0000313" key="7">
    <source>
        <dbReference type="EMBL" id="KAL1583461.1"/>
    </source>
</evidence>
<keyword evidence="2" id="KW-0813">Transport</keyword>
<accession>A0AB34KHM0</accession>
<dbReference type="PANTHER" id="PTHR45649:SF4">
    <property type="entry name" value="TRANSPORTER, PUTATIVE (EUROFUNG)-RELATED"/>
    <property type="match status" value="1"/>
</dbReference>
<feature type="transmembrane region" description="Helical" evidence="6">
    <location>
        <begin position="273"/>
        <end position="295"/>
    </location>
</feature>
<dbReference type="PANTHER" id="PTHR45649">
    <property type="entry name" value="AMINO-ACID PERMEASE BAT1"/>
    <property type="match status" value="1"/>
</dbReference>
<feature type="transmembrane region" description="Helical" evidence="6">
    <location>
        <begin position="345"/>
        <end position="363"/>
    </location>
</feature>
<dbReference type="Pfam" id="PF13520">
    <property type="entry name" value="AA_permease_2"/>
    <property type="match status" value="1"/>
</dbReference>
<feature type="transmembrane region" description="Helical" evidence="6">
    <location>
        <begin position="65"/>
        <end position="85"/>
    </location>
</feature>
<feature type="transmembrane region" description="Helical" evidence="6">
    <location>
        <begin position="245"/>
        <end position="267"/>
    </location>
</feature>
<evidence type="ECO:0000256" key="6">
    <source>
        <dbReference type="SAM" id="Phobius"/>
    </source>
</evidence>
<keyword evidence="4 6" id="KW-1133">Transmembrane helix</keyword>